<dbReference type="Proteomes" id="UP000830434">
    <property type="component" value="Chromosome"/>
</dbReference>
<evidence type="ECO:0000313" key="2">
    <source>
        <dbReference type="Proteomes" id="UP000830434"/>
    </source>
</evidence>
<protein>
    <submittedName>
        <fullName evidence="1">AAA family ATPase</fullName>
    </submittedName>
</protein>
<dbReference type="RefSeq" id="WP_248655672.1">
    <property type="nucleotide sequence ID" value="NZ_CP096658.1"/>
</dbReference>
<dbReference type="Gene3D" id="3.40.50.300">
    <property type="entry name" value="P-loop containing nucleotide triphosphate hydrolases"/>
    <property type="match status" value="1"/>
</dbReference>
<accession>A0A8U0IJH3</accession>
<dbReference type="PANTHER" id="PTHR43883:SF1">
    <property type="entry name" value="GLUCONOKINASE"/>
    <property type="match status" value="1"/>
</dbReference>
<dbReference type="KEGG" id="haxz:M0R88_03960"/>
<dbReference type="EMBL" id="CP096658">
    <property type="protein sequence ID" value="UPW01267.1"/>
    <property type="molecule type" value="Genomic_DNA"/>
</dbReference>
<dbReference type="SUPFAM" id="SSF52540">
    <property type="entry name" value="P-loop containing nucleoside triphosphate hydrolases"/>
    <property type="match status" value="1"/>
</dbReference>
<dbReference type="InterPro" id="IPR052732">
    <property type="entry name" value="Cell-binding_unc_protein"/>
</dbReference>
<organism evidence="1 2">
    <name type="scientific">Halorussus gelatinilyticus</name>
    <dbReference type="NCBI Taxonomy" id="2937524"/>
    <lineage>
        <taxon>Archaea</taxon>
        <taxon>Methanobacteriati</taxon>
        <taxon>Methanobacteriota</taxon>
        <taxon>Stenosarchaea group</taxon>
        <taxon>Halobacteria</taxon>
        <taxon>Halobacteriales</taxon>
        <taxon>Haladaptataceae</taxon>
        <taxon>Halorussus</taxon>
    </lineage>
</organism>
<keyword evidence="2" id="KW-1185">Reference proteome</keyword>
<dbReference type="GeneID" id="72188981"/>
<proteinExistence type="predicted"/>
<dbReference type="InterPro" id="IPR027417">
    <property type="entry name" value="P-loop_NTPase"/>
</dbReference>
<reference evidence="1" key="1">
    <citation type="submission" date="2022-04" db="EMBL/GenBank/DDBJ databases">
        <title>Diverse halophilic archaea isolated from saline environments.</title>
        <authorList>
            <person name="Cui H.-L."/>
        </authorList>
    </citation>
    <scope>NUCLEOTIDE SEQUENCE</scope>
    <source>
        <strain evidence="1">XZYJT40</strain>
    </source>
</reference>
<dbReference type="Pfam" id="PF13671">
    <property type="entry name" value="AAA_33"/>
    <property type="match status" value="1"/>
</dbReference>
<dbReference type="PANTHER" id="PTHR43883">
    <property type="entry name" value="SLR0207 PROTEIN"/>
    <property type="match status" value="1"/>
</dbReference>
<name>A0A8U0IJH3_9EURY</name>
<gene>
    <name evidence="1" type="ORF">M0R88_03960</name>
</gene>
<dbReference type="AlphaFoldDB" id="A0A8U0IJH3"/>
<sequence>MAETESLDARQGTPQFVVVCGLPGVGKTTVAEDVAERLDGRLLRTDVVRKDILDDPEYTEGESRMVYRELFERASDVVEGGRSVVLDGTFKDAGDRERAVELAESLDATFRLVKVECDESVVRDRIAAREDDESDADFEVHAMYRERFDAISADHVTVDNSESAAETLRQVAEQF</sequence>
<evidence type="ECO:0000313" key="1">
    <source>
        <dbReference type="EMBL" id="UPW01267.1"/>
    </source>
</evidence>